<dbReference type="AlphaFoldDB" id="A0A1F5PKB1"/>
<comment type="caution">
    <text evidence="1">The sequence shown here is derived from an EMBL/GenBank/DDBJ whole genome shotgun (WGS) entry which is preliminary data.</text>
</comment>
<accession>A0A1F5PKB1</accession>
<dbReference type="Proteomes" id="UP000177682">
    <property type="component" value="Unassembled WGS sequence"/>
</dbReference>
<name>A0A1F5PKB1_9BACT</name>
<sequence length="164" mass="18992">MKIEFVDKAGFRYNGFMNTGDPSPEMNIGRSMTEAETRAFLQERNIQPLHDWQPHQPLLYVLEERLRGDDGRFNDLPPERRPSIVRIDDPTNIRFDQPIEDMPDRVVYGLENEGGQSDYFAIDPLTQQIVLVKTSKGRIKTNRPYHVVKGGLFMPSDELFPRSN</sequence>
<protein>
    <submittedName>
        <fullName evidence="1">Uncharacterized protein</fullName>
    </submittedName>
</protein>
<evidence type="ECO:0000313" key="1">
    <source>
        <dbReference type="EMBL" id="OGE90130.1"/>
    </source>
</evidence>
<evidence type="ECO:0000313" key="2">
    <source>
        <dbReference type="Proteomes" id="UP000177682"/>
    </source>
</evidence>
<proteinExistence type="predicted"/>
<reference evidence="1 2" key="1">
    <citation type="journal article" date="2016" name="Nat. Commun.">
        <title>Thousands of microbial genomes shed light on interconnected biogeochemical processes in an aquifer system.</title>
        <authorList>
            <person name="Anantharaman K."/>
            <person name="Brown C.T."/>
            <person name="Hug L.A."/>
            <person name="Sharon I."/>
            <person name="Castelle C.J."/>
            <person name="Probst A.J."/>
            <person name="Thomas B.C."/>
            <person name="Singh A."/>
            <person name="Wilkins M.J."/>
            <person name="Karaoz U."/>
            <person name="Brodie E.L."/>
            <person name="Williams K.H."/>
            <person name="Hubbard S.S."/>
            <person name="Banfield J.F."/>
        </authorList>
    </citation>
    <scope>NUCLEOTIDE SEQUENCE [LARGE SCALE GENOMIC DNA]</scope>
</reference>
<dbReference type="EMBL" id="MFEY01000007">
    <property type="protein sequence ID" value="OGE90130.1"/>
    <property type="molecule type" value="Genomic_DNA"/>
</dbReference>
<gene>
    <name evidence="1" type="ORF">A3E29_03410</name>
</gene>
<organism evidence="1 2">
    <name type="scientific">Candidatus Doudnabacteria bacterium RIFCSPHIGHO2_12_FULL_48_16</name>
    <dbReference type="NCBI Taxonomy" id="1817838"/>
    <lineage>
        <taxon>Bacteria</taxon>
        <taxon>Candidatus Doudnaibacteriota</taxon>
    </lineage>
</organism>